<dbReference type="PANTHER" id="PTHR44591">
    <property type="entry name" value="STRESS RESPONSE REGULATOR PROTEIN 1"/>
    <property type="match status" value="1"/>
</dbReference>
<evidence type="ECO:0000313" key="5">
    <source>
        <dbReference type="Proteomes" id="UP000228626"/>
    </source>
</evidence>
<feature type="domain" description="Response regulatory" evidence="3">
    <location>
        <begin position="7"/>
        <end position="123"/>
    </location>
</feature>
<dbReference type="PROSITE" id="PS50110">
    <property type="entry name" value="RESPONSE_REGULATORY"/>
    <property type="match status" value="1"/>
</dbReference>
<gene>
    <name evidence="4" type="ORF">COT99_03965</name>
</gene>
<accession>A0A2H0V1C1</accession>
<dbReference type="PANTHER" id="PTHR44591:SF3">
    <property type="entry name" value="RESPONSE REGULATORY DOMAIN-CONTAINING PROTEIN"/>
    <property type="match status" value="1"/>
</dbReference>
<dbReference type="CDD" id="cd17574">
    <property type="entry name" value="REC_OmpR"/>
    <property type="match status" value="1"/>
</dbReference>
<evidence type="ECO:0000256" key="1">
    <source>
        <dbReference type="ARBA" id="ARBA00022553"/>
    </source>
</evidence>
<evidence type="ECO:0000313" key="4">
    <source>
        <dbReference type="EMBL" id="PIR92867.1"/>
    </source>
</evidence>
<comment type="caution">
    <text evidence="4">The sequence shown here is derived from an EMBL/GenBank/DDBJ whole genome shotgun (WGS) entry which is preliminary data.</text>
</comment>
<dbReference type="Pfam" id="PF00072">
    <property type="entry name" value="Response_reg"/>
    <property type="match status" value="1"/>
</dbReference>
<feature type="modified residue" description="4-aspartylphosphate" evidence="2">
    <location>
        <position position="56"/>
    </location>
</feature>
<dbReference type="AlphaFoldDB" id="A0A2H0V1C1"/>
<organism evidence="4 5">
    <name type="scientific">Candidatus Falkowbacteria bacterium CG10_big_fil_rev_8_21_14_0_10_43_10</name>
    <dbReference type="NCBI Taxonomy" id="1974567"/>
    <lineage>
        <taxon>Bacteria</taxon>
        <taxon>Candidatus Falkowiibacteriota</taxon>
    </lineage>
</organism>
<dbReference type="EMBL" id="PFAR01000047">
    <property type="protein sequence ID" value="PIR92867.1"/>
    <property type="molecule type" value="Genomic_DNA"/>
</dbReference>
<dbReference type="InterPro" id="IPR001789">
    <property type="entry name" value="Sig_transdc_resp-reg_receiver"/>
</dbReference>
<dbReference type="SUPFAM" id="SSF52172">
    <property type="entry name" value="CheY-like"/>
    <property type="match status" value="1"/>
</dbReference>
<keyword evidence="1 2" id="KW-0597">Phosphoprotein</keyword>
<evidence type="ECO:0000259" key="3">
    <source>
        <dbReference type="PROSITE" id="PS50110"/>
    </source>
</evidence>
<protein>
    <submittedName>
        <fullName evidence="4">Response regulator</fullName>
    </submittedName>
</protein>
<name>A0A2H0V1C1_9BACT</name>
<proteinExistence type="predicted"/>
<evidence type="ECO:0000256" key="2">
    <source>
        <dbReference type="PROSITE-ProRule" id="PRU00169"/>
    </source>
</evidence>
<dbReference type="Proteomes" id="UP000228626">
    <property type="component" value="Unassembled WGS sequence"/>
</dbReference>
<reference evidence="5" key="1">
    <citation type="submission" date="2017-09" db="EMBL/GenBank/DDBJ databases">
        <title>Depth-based differentiation of microbial function through sediment-hosted aquifers and enrichment of novel symbionts in the deep terrestrial subsurface.</title>
        <authorList>
            <person name="Probst A.J."/>
            <person name="Ladd B."/>
            <person name="Jarett J.K."/>
            <person name="Geller-Mcgrath D.E."/>
            <person name="Sieber C.M.K."/>
            <person name="Emerson J.B."/>
            <person name="Anantharaman K."/>
            <person name="Thomas B.C."/>
            <person name="Malmstrom R."/>
            <person name="Stieglmeier M."/>
            <person name="Klingl A."/>
            <person name="Woyke T."/>
            <person name="Ryan C.M."/>
            <person name="Banfield J.F."/>
        </authorList>
    </citation>
    <scope>NUCLEOTIDE SEQUENCE [LARGE SCALE GENOMIC DNA]</scope>
</reference>
<sequence>MPNKNIKILLVEDDSFLLNMYADKFQSENFEVFTADSGDRALKIAQDKIPDIILLDIMLPKKDGFEVLRELQKEASTKAIPVILLTNLSQREEVKKGLELGAKDFLIKAHFMPNEVVEKVKSVLGE</sequence>
<dbReference type="SMART" id="SM00448">
    <property type="entry name" value="REC"/>
    <property type="match status" value="1"/>
</dbReference>
<dbReference type="GO" id="GO:0000160">
    <property type="term" value="P:phosphorelay signal transduction system"/>
    <property type="evidence" value="ECO:0007669"/>
    <property type="project" value="InterPro"/>
</dbReference>
<dbReference type="Gene3D" id="3.40.50.2300">
    <property type="match status" value="1"/>
</dbReference>
<dbReference type="InterPro" id="IPR050595">
    <property type="entry name" value="Bact_response_regulator"/>
</dbReference>
<dbReference type="InterPro" id="IPR011006">
    <property type="entry name" value="CheY-like_superfamily"/>
</dbReference>